<dbReference type="PANTHER" id="PTHR45971">
    <property type="entry name" value="PHOX (PX) DOMAIN-CONTAINING PROTEIN"/>
    <property type="match status" value="1"/>
</dbReference>
<evidence type="ECO:0000256" key="1">
    <source>
        <dbReference type="SAM" id="MobiDB-lite"/>
    </source>
</evidence>
<dbReference type="GO" id="GO:0005770">
    <property type="term" value="C:late endosome"/>
    <property type="evidence" value="ECO:0007669"/>
    <property type="project" value="TreeGrafter"/>
</dbReference>
<keyword evidence="4" id="KW-1185">Reference proteome</keyword>
<reference evidence="3" key="1">
    <citation type="submission" date="2025-08" db="UniProtKB">
        <authorList>
            <consortium name="Ensembl"/>
        </authorList>
    </citation>
    <scope>IDENTIFICATION</scope>
</reference>
<dbReference type="GeneTree" id="ENSGT00940000165727"/>
<dbReference type="GO" id="GO:0045806">
    <property type="term" value="P:negative regulation of endocytosis"/>
    <property type="evidence" value="ECO:0007669"/>
    <property type="project" value="TreeGrafter"/>
</dbReference>
<dbReference type="Pfam" id="PF13901">
    <property type="entry name" value="RH_dom"/>
    <property type="match status" value="1"/>
</dbReference>
<dbReference type="GO" id="GO:1901981">
    <property type="term" value="F:phosphatidylinositol phosphate binding"/>
    <property type="evidence" value="ECO:0007669"/>
    <property type="project" value="TreeGrafter"/>
</dbReference>
<evidence type="ECO:0000259" key="2">
    <source>
        <dbReference type="SMART" id="SM01175"/>
    </source>
</evidence>
<sequence>MQLFHMKNLFKTCRFAKEVLEQFDSLPGHLTEDLHLFSLNDLSAVRNGDLAPRMKELLKLGTIHAAGCVLCQAKGFVCEFCGNDKDIIFPFQLNKCQRCEGEPSLLVAGLGGSRAPSPRPAIQLTWRDWKISKPRRLARLLSLDRKEGEGGEEDLKLDIGHGVESGEERWETAKKGQGKGTLLQTFTPGNLMKAFSWNKGRQEEQETTGGTESMSEETNCDNEEEGGTQGEVLGKGAATSKERGDVFVRREKVNILKVFNLEGLKKSVSGSEPCSSMESLEEVGLERKGQETISGFASIKSFSKRERENEEETQVKVEEFGKRYLEKAPVIERKEKMAERLGSMMTS</sequence>
<evidence type="ECO:0000313" key="4">
    <source>
        <dbReference type="Proteomes" id="UP000261660"/>
    </source>
</evidence>
<reference evidence="3" key="2">
    <citation type="submission" date="2025-09" db="UniProtKB">
        <authorList>
            <consortium name="Ensembl"/>
        </authorList>
    </citation>
    <scope>IDENTIFICATION</scope>
</reference>
<dbReference type="SMART" id="SM01175">
    <property type="entry name" value="DUF4206"/>
    <property type="match status" value="1"/>
</dbReference>
<name>A0A3Q3NFX9_9LABR</name>
<dbReference type="AlphaFoldDB" id="A0A3Q3NFX9"/>
<feature type="region of interest" description="Disordered" evidence="1">
    <location>
        <begin position="199"/>
        <end position="241"/>
    </location>
</feature>
<protein>
    <recommendedName>
        <fullName evidence="2">Rubicon Homology domain-containing protein</fullName>
    </recommendedName>
</protein>
<dbReference type="Ensembl" id="ENSLBET00000034755.1">
    <property type="protein sequence ID" value="ENSLBEP00000033290.1"/>
    <property type="gene ID" value="ENSLBEG00000025068.1"/>
</dbReference>
<proteinExistence type="predicted"/>
<dbReference type="InterPro" id="IPR052428">
    <property type="entry name" value="Autophagy_HostDef_Reg"/>
</dbReference>
<dbReference type="InParanoid" id="A0A3Q3NFX9"/>
<organism evidence="3 4">
    <name type="scientific">Labrus bergylta</name>
    <name type="common">ballan wrasse</name>
    <dbReference type="NCBI Taxonomy" id="56723"/>
    <lineage>
        <taxon>Eukaryota</taxon>
        <taxon>Metazoa</taxon>
        <taxon>Chordata</taxon>
        <taxon>Craniata</taxon>
        <taxon>Vertebrata</taxon>
        <taxon>Euteleostomi</taxon>
        <taxon>Actinopterygii</taxon>
        <taxon>Neopterygii</taxon>
        <taxon>Teleostei</taxon>
        <taxon>Neoteleostei</taxon>
        <taxon>Acanthomorphata</taxon>
        <taxon>Eupercaria</taxon>
        <taxon>Labriformes</taxon>
        <taxon>Labridae</taxon>
        <taxon>Labrus</taxon>
    </lineage>
</organism>
<dbReference type="Proteomes" id="UP000261660">
    <property type="component" value="Unplaced"/>
</dbReference>
<feature type="compositionally biased region" description="Acidic residues" evidence="1">
    <location>
        <begin position="214"/>
        <end position="226"/>
    </location>
</feature>
<dbReference type="InterPro" id="IPR025258">
    <property type="entry name" value="RH_dom"/>
</dbReference>
<accession>A0A3Q3NFX9</accession>
<evidence type="ECO:0000313" key="3">
    <source>
        <dbReference type="Ensembl" id="ENSLBEP00000033290.1"/>
    </source>
</evidence>
<dbReference type="STRING" id="56723.ENSLBEP00000033290"/>
<feature type="domain" description="Rubicon Homology" evidence="2">
    <location>
        <begin position="1"/>
        <end position="114"/>
    </location>
</feature>
<dbReference type="PANTHER" id="PTHR45971:SF3">
    <property type="entry name" value="RUN DOMAIN BECLIN-1-INTERACTING AND CYSTEINE-RICH DOMAIN-CONTAINING PROTEIN"/>
    <property type="match status" value="1"/>
</dbReference>
<dbReference type="GO" id="GO:1901097">
    <property type="term" value="P:negative regulation of autophagosome maturation"/>
    <property type="evidence" value="ECO:0007669"/>
    <property type="project" value="TreeGrafter"/>
</dbReference>
<dbReference type="GO" id="GO:0005769">
    <property type="term" value="C:early endosome"/>
    <property type="evidence" value="ECO:0007669"/>
    <property type="project" value="TreeGrafter"/>
</dbReference>